<dbReference type="EMBL" id="UYYB01095389">
    <property type="protein sequence ID" value="VDM75485.1"/>
    <property type="molecule type" value="Genomic_DNA"/>
</dbReference>
<gene>
    <name evidence="1" type="ORF">SVUK_LOCUS10483</name>
</gene>
<dbReference type="Proteomes" id="UP000270094">
    <property type="component" value="Unassembled WGS sequence"/>
</dbReference>
<reference evidence="1 2" key="1">
    <citation type="submission" date="2018-11" db="EMBL/GenBank/DDBJ databases">
        <authorList>
            <consortium name="Pathogen Informatics"/>
        </authorList>
    </citation>
    <scope>NUCLEOTIDE SEQUENCE [LARGE SCALE GENOMIC DNA]</scope>
</reference>
<organism evidence="1 2">
    <name type="scientific">Strongylus vulgaris</name>
    <name type="common">Blood worm</name>
    <dbReference type="NCBI Taxonomy" id="40348"/>
    <lineage>
        <taxon>Eukaryota</taxon>
        <taxon>Metazoa</taxon>
        <taxon>Ecdysozoa</taxon>
        <taxon>Nematoda</taxon>
        <taxon>Chromadorea</taxon>
        <taxon>Rhabditida</taxon>
        <taxon>Rhabditina</taxon>
        <taxon>Rhabditomorpha</taxon>
        <taxon>Strongyloidea</taxon>
        <taxon>Strongylidae</taxon>
        <taxon>Strongylus</taxon>
    </lineage>
</organism>
<sequence length="105" mass="11767">MDSRVIHVVDAPGYASSRTNSLSELLINTVNDSLAGYSTEKVSDLLQRIELTNKVCENTTSLKRRSTATIPHCNGQLEVIYEFSRMHQRNENSVARELVGVVFLQ</sequence>
<name>A0A3P7KYJ1_STRVU</name>
<keyword evidence="2" id="KW-1185">Reference proteome</keyword>
<proteinExistence type="predicted"/>
<dbReference type="SUPFAM" id="SSF52540">
    <property type="entry name" value="P-loop containing nucleoside triphosphate hydrolases"/>
    <property type="match status" value="1"/>
</dbReference>
<dbReference type="AlphaFoldDB" id="A0A3P7KYJ1"/>
<dbReference type="InterPro" id="IPR027417">
    <property type="entry name" value="P-loop_NTPase"/>
</dbReference>
<accession>A0A3P7KYJ1</accession>
<protein>
    <submittedName>
        <fullName evidence="1">Uncharacterized protein</fullName>
    </submittedName>
</protein>
<evidence type="ECO:0000313" key="1">
    <source>
        <dbReference type="EMBL" id="VDM75485.1"/>
    </source>
</evidence>
<evidence type="ECO:0000313" key="2">
    <source>
        <dbReference type="Proteomes" id="UP000270094"/>
    </source>
</evidence>